<sequence>FVDTTSSSAPLDAEELEFQPQGPETLEPQNCAADAESLWTVVEKVASVTTRQGPSPSRDTVEVDIEADRKWMTGLPLEHTDDVAEDEHKAAVRPGSKCVSTGGQGAALWSAKSGGWRKGRRREEEEGTIKPVTVSLCGVREATWGEAQPLPPSPGSSVPTIVPVLTPRLGEREETWGKPQQD</sequence>
<feature type="region of interest" description="Disordered" evidence="1">
    <location>
        <begin position="91"/>
        <end position="129"/>
    </location>
</feature>
<proteinExistence type="predicted"/>
<organism evidence="2">
    <name type="scientific">Mesocestoides corti</name>
    <name type="common">Flatworm</name>
    <dbReference type="NCBI Taxonomy" id="53468"/>
    <lineage>
        <taxon>Eukaryota</taxon>
        <taxon>Metazoa</taxon>
        <taxon>Spiralia</taxon>
        <taxon>Lophotrochozoa</taxon>
        <taxon>Platyhelminthes</taxon>
        <taxon>Cestoda</taxon>
        <taxon>Eucestoda</taxon>
        <taxon>Cyclophyllidea</taxon>
        <taxon>Mesocestoididae</taxon>
        <taxon>Mesocestoides</taxon>
    </lineage>
</organism>
<evidence type="ECO:0000256" key="1">
    <source>
        <dbReference type="SAM" id="MobiDB-lite"/>
    </source>
</evidence>
<dbReference type="WBParaSite" id="MCU_012553-RE">
    <property type="protein sequence ID" value="MCU_012553-RE"/>
    <property type="gene ID" value="MCU_012553"/>
</dbReference>
<feature type="region of interest" description="Disordered" evidence="1">
    <location>
        <begin position="145"/>
        <end position="182"/>
    </location>
</feature>
<feature type="compositionally biased region" description="Basic and acidic residues" evidence="1">
    <location>
        <begin position="169"/>
        <end position="182"/>
    </location>
</feature>
<dbReference type="AlphaFoldDB" id="A0A5K3FXA7"/>
<feature type="region of interest" description="Disordered" evidence="1">
    <location>
        <begin position="1"/>
        <end position="26"/>
    </location>
</feature>
<protein>
    <submittedName>
        <fullName evidence="2">ZU5 domain-containing protein</fullName>
    </submittedName>
</protein>
<accession>A0A5K3FXA7</accession>
<evidence type="ECO:0000313" key="2">
    <source>
        <dbReference type="WBParaSite" id="MCU_012553-RE"/>
    </source>
</evidence>
<reference evidence="2" key="1">
    <citation type="submission" date="2019-11" db="UniProtKB">
        <authorList>
            <consortium name="WormBaseParasite"/>
        </authorList>
    </citation>
    <scope>IDENTIFICATION</scope>
</reference>
<name>A0A5K3FXA7_MESCO</name>